<dbReference type="GO" id="GO:0045053">
    <property type="term" value="P:protein retention in Golgi apparatus"/>
    <property type="evidence" value="ECO:0007669"/>
    <property type="project" value="TreeGrafter"/>
</dbReference>
<dbReference type="OrthoDB" id="428159at2759"/>
<dbReference type="PANTHER" id="PTHR16166">
    <property type="entry name" value="VACUOLAR PROTEIN SORTING-ASSOCIATED PROTEIN VPS13"/>
    <property type="match status" value="1"/>
</dbReference>
<gene>
    <name evidence="1" type="ORF">IFM89_012630</name>
</gene>
<organism evidence="1 2">
    <name type="scientific">Coptis chinensis</name>
    <dbReference type="NCBI Taxonomy" id="261450"/>
    <lineage>
        <taxon>Eukaryota</taxon>
        <taxon>Viridiplantae</taxon>
        <taxon>Streptophyta</taxon>
        <taxon>Embryophyta</taxon>
        <taxon>Tracheophyta</taxon>
        <taxon>Spermatophyta</taxon>
        <taxon>Magnoliopsida</taxon>
        <taxon>Ranunculales</taxon>
        <taxon>Ranunculaceae</taxon>
        <taxon>Coptidoideae</taxon>
        <taxon>Coptis</taxon>
    </lineage>
</organism>
<dbReference type="AlphaFoldDB" id="A0A835M5I5"/>
<dbReference type="GO" id="GO:0006623">
    <property type="term" value="P:protein targeting to vacuole"/>
    <property type="evidence" value="ECO:0007669"/>
    <property type="project" value="TreeGrafter"/>
</dbReference>
<sequence length="658" mass="74177">MIPVLLKTARKVEILPVECSRGQSLHLGLKQLCISFTTVKHREDAPMDRPIDCRVSEKMIVDIVHLLNIFGRDLFQCKSDGSVSSGAGIHLEKSNRVENKLLVNLPFVEIWLHLSDWDSSLTAANIEDCSSLIVMSEIIGASVHYPLLVIADAFSESREAENKQEKPWDYSSNILGEEPVLKGRHHQYITITLQSREGELVISGEHAILNCSVEEARGMLDIVHDQRVLSWSLFQLFQANVVAAISFKEQKQHTSINIQVDSLDMSISHQLFYIWNILGYKNPETGTFQYLASVMDLKVQLRKASLLLTDGTCSCNGPILEILLKNLVLRSDTIGSAMEASLASDMLVNYFNIQKVMWEPFIEIWDFKLDVIRTQNQSSFLNTSAVTDIHLTLTAQLNLNLTVPGIELEIHWFMIPVSKLRELECRDWGLGHRCSLVGLYWLKELIKKVQGEFGLNDLLETQRCLGVHATTSICTRRYAPYVLQNETSLPLLFQVSRLTVNEDDLEILAVGERNIVYPGSSVPVFTDETSQEQIFQYRPPQSSDLLTEKKSYGIAHDVISIQLDGTSGPCVPISMDVVGLSYFEVNFFKASEKETAGKNEKKRNMVGDNTFVVPVVFDVSTLHYRKLIRIYSTVILLNTTSIPLELHFDTPFGVSPKV</sequence>
<reference evidence="1 2" key="1">
    <citation type="submission" date="2020-10" db="EMBL/GenBank/DDBJ databases">
        <title>The Coptis chinensis genome and diversification of protoberbering-type alkaloids.</title>
        <authorList>
            <person name="Wang B."/>
            <person name="Shu S."/>
            <person name="Song C."/>
            <person name="Liu Y."/>
        </authorList>
    </citation>
    <scope>NUCLEOTIDE SEQUENCE [LARGE SCALE GENOMIC DNA]</scope>
    <source>
        <strain evidence="1">HL-2020</strain>
        <tissue evidence="1">Leaf</tissue>
    </source>
</reference>
<accession>A0A835M5I5</accession>
<evidence type="ECO:0000313" key="1">
    <source>
        <dbReference type="EMBL" id="KAF9620453.1"/>
    </source>
</evidence>
<protein>
    <recommendedName>
        <fullName evidence="3">Vacuolar protein sorting-associated protein 13 VPS13 adaptor binding domain-containing protein</fullName>
    </recommendedName>
</protein>
<proteinExistence type="predicted"/>
<keyword evidence="2" id="KW-1185">Reference proteome</keyword>
<evidence type="ECO:0008006" key="3">
    <source>
        <dbReference type="Google" id="ProtNLM"/>
    </source>
</evidence>
<dbReference type="Proteomes" id="UP000631114">
    <property type="component" value="Unassembled WGS sequence"/>
</dbReference>
<dbReference type="PANTHER" id="PTHR16166:SF143">
    <property type="entry name" value="PROTEIN SORTING-ASSOCIATED PROTEIN, PUTATIVE (DUF1162)-RELATED"/>
    <property type="match status" value="1"/>
</dbReference>
<dbReference type="EMBL" id="JADFTS010000002">
    <property type="protein sequence ID" value="KAF9620453.1"/>
    <property type="molecule type" value="Genomic_DNA"/>
</dbReference>
<dbReference type="InterPro" id="IPR026847">
    <property type="entry name" value="VPS13"/>
</dbReference>
<evidence type="ECO:0000313" key="2">
    <source>
        <dbReference type="Proteomes" id="UP000631114"/>
    </source>
</evidence>
<comment type="caution">
    <text evidence="1">The sequence shown here is derived from an EMBL/GenBank/DDBJ whole genome shotgun (WGS) entry which is preliminary data.</text>
</comment>
<name>A0A835M5I5_9MAGN</name>